<keyword evidence="1" id="KW-0812">Transmembrane</keyword>
<evidence type="ECO:0000256" key="1">
    <source>
        <dbReference type="SAM" id="Phobius"/>
    </source>
</evidence>
<evidence type="ECO:0000313" key="2">
    <source>
        <dbReference type="EMBL" id="AMK76998.1"/>
    </source>
</evidence>
<dbReference type="RefSeq" id="WP_036276057.1">
    <property type="nucleotide sequence ID" value="NZ_CP014476.1"/>
</dbReference>
<keyword evidence="3" id="KW-1185">Reference proteome</keyword>
<dbReference type="Proteomes" id="UP000030512">
    <property type="component" value="Chromosome"/>
</dbReference>
<feature type="transmembrane region" description="Helical" evidence="1">
    <location>
        <begin position="81"/>
        <end position="100"/>
    </location>
</feature>
<evidence type="ECO:0000313" key="3">
    <source>
        <dbReference type="Proteomes" id="UP000030512"/>
    </source>
</evidence>
<dbReference type="AlphaFoldDB" id="A0A126T4K5"/>
<proteinExistence type="predicted"/>
<protein>
    <submittedName>
        <fullName evidence="2">Uncharacterized protein</fullName>
    </submittedName>
</protein>
<keyword evidence="1" id="KW-0472">Membrane</keyword>
<organism evidence="2 3">
    <name type="scientific">Methylomonas denitrificans</name>
    <dbReference type="NCBI Taxonomy" id="1538553"/>
    <lineage>
        <taxon>Bacteria</taxon>
        <taxon>Pseudomonadati</taxon>
        <taxon>Pseudomonadota</taxon>
        <taxon>Gammaproteobacteria</taxon>
        <taxon>Methylococcales</taxon>
        <taxon>Methylococcaceae</taxon>
        <taxon>Methylomonas</taxon>
    </lineage>
</organism>
<dbReference type="KEGG" id="mdn:JT25_010940"/>
<keyword evidence="1" id="KW-1133">Transmembrane helix</keyword>
<feature type="transmembrane region" description="Helical" evidence="1">
    <location>
        <begin position="49"/>
        <end position="74"/>
    </location>
</feature>
<name>A0A126T4K5_9GAMM</name>
<accession>A0A126T4K5</accession>
<dbReference type="EMBL" id="CP014476">
    <property type="protein sequence ID" value="AMK76998.1"/>
    <property type="molecule type" value="Genomic_DNA"/>
</dbReference>
<dbReference type="STRING" id="1538553.JT25_010940"/>
<gene>
    <name evidence="2" type="ORF">JT25_010940</name>
</gene>
<reference evidence="2 3" key="1">
    <citation type="journal article" date="2015" name="Environ. Microbiol.">
        <title>Methane oxidation coupled to nitrate reduction under hypoxia by the Gammaproteobacterium Methylomonas denitrificans, sp. nov. type strain FJG1.</title>
        <authorList>
            <person name="Kits K.D."/>
            <person name="Klotz M.G."/>
            <person name="Stein L.Y."/>
        </authorList>
    </citation>
    <scope>NUCLEOTIDE SEQUENCE [LARGE SCALE GENOMIC DNA]</scope>
    <source>
        <strain evidence="2 3">FJG1</strain>
    </source>
</reference>
<feature type="transmembrane region" description="Helical" evidence="1">
    <location>
        <begin position="106"/>
        <end position="124"/>
    </location>
</feature>
<dbReference type="OrthoDB" id="5570651at2"/>
<sequence length="156" mass="17637">MKKLLLTLLAILLIIEEWLWDFLSACGHYLALLLRLEGVERWLAQTSPAMALLAFTIPVLIVTPINLAALSLLLHGLLLQGILLEVFAKLLGTLLVARVFKLTKPQLLTFGIIAFVYHTVMGWLQWAHAKIIDTEIYRWSRQVKAQVKAKVKAWLG</sequence>